<protein>
    <submittedName>
        <fullName evidence="1">Uncharacterized protein</fullName>
    </submittedName>
</protein>
<proteinExistence type="predicted"/>
<name>A0ABM9R5M6_BIFLI</name>
<reference evidence="1 2" key="1">
    <citation type="submission" date="2014-09" db="EMBL/GenBank/DDBJ databases">
        <authorList>
            <person name="Bertelli C."/>
        </authorList>
    </citation>
    <scope>NUCLEOTIDE SEQUENCE [LARGE SCALE GENOMIC DNA]</scope>
    <source>
        <strain evidence="1 2">BIC1401111250</strain>
    </source>
</reference>
<dbReference type="RefSeq" id="WP_012577850.1">
    <property type="nucleotide sequence ID" value="NZ_CBCRZZ010000006.1"/>
</dbReference>
<keyword evidence="2" id="KW-1185">Reference proteome</keyword>
<evidence type="ECO:0000313" key="1">
    <source>
        <dbReference type="EMBL" id="CEF02989.1"/>
    </source>
</evidence>
<gene>
    <name evidence="1" type="ORF">BLIC_c01680</name>
</gene>
<sequence length="114" mass="12800">MTDFDTLFDATNNESGIIIFPNNDVIIGNWTYSGHGVPRLSPFGDTLVSTGTIDKAEDKGLVNIKDYLTGLDGFDIVYDRNDDYPQIKADDMARLWEIVNNDETLRVLAPVDWN</sequence>
<comment type="caution">
    <text evidence="1">The sequence shown here is derived from an EMBL/GenBank/DDBJ whole genome shotgun (WGS) entry which is preliminary data.</text>
</comment>
<organism evidence="1 2">
    <name type="scientific">Bifidobacterium longum subsp. infantis</name>
    <dbReference type="NCBI Taxonomy" id="1682"/>
    <lineage>
        <taxon>Bacteria</taxon>
        <taxon>Bacillati</taxon>
        <taxon>Actinomycetota</taxon>
        <taxon>Actinomycetes</taxon>
        <taxon>Bifidobacteriales</taxon>
        <taxon>Bifidobacteriaceae</taxon>
        <taxon>Bifidobacterium</taxon>
    </lineage>
</organism>
<accession>A0ABM9R5M6</accession>
<evidence type="ECO:0000313" key="2">
    <source>
        <dbReference type="Proteomes" id="UP000043107"/>
    </source>
</evidence>
<dbReference type="Proteomes" id="UP000043107">
    <property type="component" value="Unassembled WGS sequence"/>
</dbReference>
<dbReference type="EMBL" id="CCWP01000035">
    <property type="protein sequence ID" value="CEF02989.1"/>
    <property type="molecule type" value="Genomic_DNA"/>
</dbReference>